<comment type="similarity">
    <text evidence="2">Belongs to the G-protein coupled receptor 2 family. Adhesion G-protein coupled receptor (ADGR) subfamily.</text>
</comment>
<evidence type="ECO:0000256" key="3">
    <source>
        <dbReference type="ARBA" id="ARBA00022692"/>
    </source>
</evidence>
<feature type="compositionally biased region" description="Basic and acidic residues" evidence="8">
    <location>
        <begin position="1088"/>
        <end position="1100"/>
    </location>
</feature>
<dbReference type="InterPro" id="IPR058808">
    <property type="entry name" value="GAIN_ADGRA2/3"/>
</dbReference>
<feature type="compositionally biased region" description="Basic and acidic residues" evidence="8">
    <location>
        <begin position="931"/>
        <end position="946"/>
    </location>
</feature>
<sequence>MVWVREDQPVLTNKTAGIFVHTRYSPDRTVMINSLVLERLALKDSGIWQCRVQTHRGNVSKTVNIVVISADTLYCRRKVTRTNKGRASGYVAPSPPRAYHRCSSEGRWEDLTVDQCQYESEVTRVLEQYAKFDLENMTKLVSRANQLKGYLKTAKTITDKMDVIFTMVRAVESIPKQLLKEKKVISRYVDNIVLEAHSVNAETFPGITCTTYAPQNRPGIYHDDSFSCSGPASIHIPADIFKSVRCIPVCSHSFKLQFVAYKNAKLFPLLGPSSSDMVVKSMGATVVNTSTPIVVKLLTREAGTDHTAVYWDFEAQKGLGQWATRGCTLQSLGGDTSLIHCTQLKSFAVMQSWQTATSSLQSWLWGCFNMGAAIYVGTSVLAVSIKMPRKSRHAVANLCIGLLLLCVTFTLGIHTEQPRLACHVIGIIIHYLSLVTLAWITILTYTIYKKFSKAVQPPPLPEDLPDSPPLPKPILGFYLVGWGVAICFLSTEARMFALYAPAAFLTSVCIIFFLSMCCLLREGSHDPADLGDDISDHLPGNELDSVTPTTNLTNTTAPSSSVMDLEYRPVVQLYGVAMVLFLYLFTWMCGAFVVALPFASLLPHRQMIYDYLYSFTSAALGIFILVFYCLARDDARGCWQSSCCKKDVQSESVATATNQSNGHVTRHRGSIELSISGKSSNSTNRSTSVRCGAPKVTNISSQPGGGTATDLSLGSYQECATFYNPRQNGIAKKYWQKNRLRNQLHKGLNTGSGPLMHGQGDGSRTFSDDSFKRRSYGNGIDANTHLSIEIELQPKNTNFCQPGDGLDHAYGGLTAAGKYPNTHPGVGAQYLPRGCTQLTPGTHSPAPEVPTNSYPVLPSHITAMYSLPQSILHDGQPLHVNEYMQRNGSVPRLRDFDGQSHVSSHVTSSHELGAASVNSDARTVDTTNDTTDDRRPPLHVNVKEPPPRIAPKPPASSFMDQLQQRIPPNNESRSSTPREQIRKPDASADAKVLPSSEKPPRHPSSKSPPLRTLESDHPTCVPVVKAAYASVCHLSREASTERLLPTSQRATSQDPDESQNLLPKGDPEGHDPEDDGSNEEVNFNDIWLPRKEKTKNETSV</sequence>
<evidence type="ECO:0000256" key="9">
    <source>
        <dbReference type="SAM" id="Phobius"/>
    </source>
</evidence>
<feature type="compositionally biased region" description="Polar residues" evidence="8">
    <location>
        <begin position="958"/>
        <end position="978"/>
    </location>
</feature>
<keyword evidence="4 9" id="KW-1133">Transmembrane helix</keyword>
<feature type="region of interest" description="Disordered" evidence="8">
    <location>
        <begin position="890"/>
        <end position="1016"/>
    </location>
</feature>
<feature type="transmembrane region" description="Helical" evidence="9">
    <location>
        <begin position="425"/>
        <end position="448"/>
    </location>
</feature>
<dbReference type="InterPro" id="IPR057244">
    <property type="entry name" value="GAIN_B"/>
</dbReference>
<feature type="transmembrane region" description="Helical" evidence="9">
    <location>
        <begin position="395"/>
        <end position="413"/>
    </location>
</feature>
<feature type="domain" description="G-protein coupled receptors family 2 profile 2" evidence="11">
    <location>
        <begin position="397"/>
        <end position="632"/>
    </location>
</feature>
<keyword evidence="14" id="KW-1185">Reference proteome</keyword>
<dbReference type="PROSITE" id="PS50835">
    <property type="entry name" value="IG_LIKE"/>
    <property type="match status" value="1"/>
</dbReference>
<comment type="caution">
    <text evidence="13">The sequence shown here is derived from an EMBL/GenBank/DDBJ whole genome shotgun (WGS) entry which is preliminary data.</text>
</comment>
<feature type="domain" description="Ig-like" evidence="12">
    <location>
        <begin position="1"/>
        <end position="66"/>
    </location>
</feature>
<evidence type="ECO:0000256" key="1">
    <source>
        <dbReference type="ARBA" id="ARBA00004141"/>
    </source>
</evidence>
<evidence type="ECO:0000256" key="7">
    <source>
        <dbReference type="ARBA" id="ARBA00023170"/>
    </source>
</evidence>
<feature type="transmembrane region" description="Helical" evidence="9">
    <location>
        <begin position="474"/>
        <end position="491"/>
    </location>
</feature>
<feature type="compositionally biased region" description="Low complexity" evidence="8">
    <location>
        <begin position="900"/>
        <end position="910"/>
    </location>
</feature>
<evidence type="ECO:0008006" key="15">
    <source>
        <dbReference type="Google" id="ProtNLM"/>
    </source>
</evidence>
<evidence type="ECO:0000256" key="2">
    <source>
        <dbReference type="ARBA" id="ARBA00007343"/>
    </source>
</evidence>
<feature type="compositionally biased region" description="Low complexity" evidence="8">
    <location>
        <begin position="674"/>
        <end position="688"/>
    </location>
</feature>
<gene>
    <name evidence="13" type="ORF">NP493_701g01018</name>
</gene>
<dbReference type="InterPro" id="IPR036179">
    <property type="entry name" value="Ig-like_dom_sf"/>
</dbReference>
<evidence type="ECO:0000256" key="8">
    <source>
        <dbReference type="SAM" id="MobiDB-lite"/>
    </source>
</evidence>
<accession>A0AAD9KR73</accession>
<evidence type="ECO:0000256" key="5">
    <source>
        <dbReference type="ARBA" id="ARBA00023136"/>
    </source>
</evidence>
<keyword evidence="3 9" id="KW-0812">Transmembrane</keyword>
<dbReference type="Gene3D" id="2.60.220.50">
    <property type="match status" value="1"/>
</dbReference>
<dbReference type="SUPFAM" id="SSF48726">
    <property type="entry name" value="Immunoglobulin"/>
    <property type="match status" value="1"/>
</dbReference>
<dbReference type="InterPro" id="IPR017981">
    <property type="entry name" value="GPCR_2-like_7TM"/>
</dbReference>
<evidence type="ECO:0000256" key="6">
    <source>
        <dbReference type="ARBA" id="ARBA00023157"/>
    </source>
</evidence>
<feature type="compositionally biased region" description="Low complexity" evidence="8">
    <location>
        <begin position="920"/>
        <end position="929"/>
    </location>
</feature>
<dbReference type="AlphaFoldDB" id="A0AAD9KR73"/>
<evidence type="ECO:0000259" key="12">
    <source>
        <dbReference type="PROSITE" id="PS50835"/>
    </source>
</evidence>
<dbReference type="InterPro" id="IPR046338">
    <property type="entry name" value="GAIN_dom_sf"/>
</dbReference>
<evidence type="ECO:0000313" key="13">
    <source>
        <dbReference type="EMBL" id="KAK2175874.1"/>
    </source>
</evidence>
<feature type="transmembrane region" description="Helical" evidence="9">
    <location>
        <begin position="611"/>
        <end position="631"/>
    </location>
</feature>
<reference evidence="13" key="1">
    <citation type="journal article" date="2023" name="Mol. Biol. Evol.">
        <title>Third-Generation Sequencing Reveals the Adaptive Role of the Epigenome in Three Deep-Sea Polychaetes.</title>
        <authorList>
            <person name="Perez M."/>
            <person name="Aroh O."/>
            <person name="Sun Y."/>
            <person name="Lan Y."/>
            <person name="Juniper S.K."/>
            <person name="Young C.R."/>
            <person name="Angers B."/>
            <person name="Qian P.Y."/>
        </authorList>
    </citation>
    <scope>NUCLEOTIDE SEQUENCE</scope>
    <source>
        <strain evidence="13">R07B-5</strain>
    </source>
</reference>
<evidence type="ECO:0000259" key="10">
    <source>
        <dbReference type="PROSITE" id="PS50221"/>
    </source>
</evidence>
<feature type="transmembrane region" description="Helical" evidence="9">
    <location>
        <begin position="363"/>
        <end position="383"/>
    </location>
</feature>
<dbReference type="Pfam" id="PF01825">
    <property type="entry name" value="GPS"/>
    <property type="match status" value="1"/>
</dbReference>
<feature type="transmembrane region" description="Helical" evidence="9">
    <location>
        <begin position="573"/>
        <end position="599"/>
    </location>
</feature>
<dbReference type="GO" id="GO:0004888">
    <property type="term" value="F:transmembrane signaling receptor activity"/>
    <property type="evidence" value="ECO:0007669"/>
    <property type="project" value="InterPro"/>
</dbReference>
<feature type="transmembrane region" description="Helical" evidence="9">
    <location>
        <begin position="497"/>
        <end position="520"/>
    </location>
</feature>
<dbReference type="PROSITE" id="PS50261">
    <property type="entry name" value="G_PROTEIN_RECEP_F2_4"/>
    <property type="match status" value="1"/>
</dbReference>
<feature type="compositionally biased region" description="Basic and acidic residues" evidence="8">
    <location>
        <begin position="979"/>
        <end position="988"/>
    </location>
</feature>
<dbReference type="Proteomes" id="UP001209878">
    <property type="component" value="Unassembled WGS sequence"/>
</dbReference>
<comment type="subcellular location">
    <subcellularLocation>
        <location evidence="1">Membrane</location>
        <topology evidence="1">Multi-pass membrane protein</topology>
    </subcellularLocation>
</comment>
<dbReference type="PANTHER" id="PTHR45930">
    <property type="entry name" value="G-PROTEIN COUPLED RECEPTOR 124-LIKE PROTEIN"/>
    <property type="match status" value="1"/>
</dbReference>
<evidence type="ECO:0000259" key="11">
    <source>
        <dbReference type="PROSITE" id="PS50261"/>
    </source>
</evidence>
<dbReference type="PANTHER" id="PTHR45930:SF4">
    <property type="entry name" value="ADHESION G PROTEIN-COUPLED RECEPTOR A3"/>
    <property type="match status" value="1"/>
</dbReference>
<dbReference type="Pfam" id="PF26588">
    <property type="entry name" value="GAIN_ADGRA3"/>
    <property type="match status" value="1"/>
</dbReference>
<proteinExistence type="inferred from homology"/>
<name>A0AAD9KR73_RIDPI</name>
<evidence type="ECO:0000256" key="4">
    <source>
        <dbReference type="ARBA" id="ARBA00022989"/>
    </source>
</evidence>
<organism evidence="13 14">
    <name type="scientific">Ridgeia piscesae</name>
    <name type="common">Tubeworm</name>
    <dbReference type="NCBI Taxonomy" id="27915"/>
    <lineage>
        <taxon>Eukaryota</taxon>
        <taxon>Metazoa</taxon>
        <taxon>Spiralia</taxon>
        <taxon>Lophotrochozoa</taxon>
        <taxon>Annelida</taxon>
        <taxon>Polychaeta</taxon>
        <taxon>Sedentaria</taxon>
        <taxon>Canalipalpata</taxon>
        <taxon>Sabellida</taxon>
        <taxon>Siboglinidae</taxon>
        <taxon>Ridgeia</taxon>
    </lineage>
</organism>
<dbReference type="InterPro" id="IPR000203">
    <property type="entry name" value="GPS"/>
</dbReference>
<dbReference type="Gene3D" id="1.20.1070.10">
    <property type="entry name" value="Rhodopsin 7-helix transmembrane proteins"/>
    <property type="match status" value="2"/>
</dbReference>
<feature type="compositionally biased region" description="Polar residues" evidence="8">
    <location>
        <begin position="1045"/>
        <end position="1061"/>
    </location>
</feature>
<keyword evidence="5 9" id="KW-0472">Membrane</keyword>
<dbReference type="GO" id="GO:0005886">
    <property type="term" value="C:plasma membrane"/>
    <property type="evidence" value="ECO:0007669"/>
    <property type="project" value="TreeGrafter"/>
</dbReference>
<dbReference type="GO" id="GO:0007166">
    <property type="term" value="P:cell surface receptor signaling pathway"/>
    <property type="evidence" value="ECO:0007669"/>
    <property type="project" value="InterPro"/>
</dbReference>
<keyword evidence="7" id="KW-0675">Receptor</keyword>
<dbReference type="InterPro" id="IPR007110">
    <property type="entry name" value="Ig-like_dom"/>
</dbReference>
<protein>
    <recommendedName>
        <fullName evidence="15">Adhesion G protein-coupled receptor A3</fullName>
    </recommendedName>
</protein>
<dbReference type="EMBL" id="JAODUO010000701">
    <property type="protein sequence ID" value="KAK2175874.1"/>
    <property type="molecule type" value="Genomic_DNA"/>
</dbReference>
<evidence type="ECO:0000313" key="14">
    <source>
        <dbReference type="Proteomes" id="UP001209878"/>
    </source>
</evidence>
<feature type="domain" description="GAIN-B" evidence="10">
    <location>
        <begin position="190"/>
        <end position="357"/>
    </location>
</feature>
<keyword evidence="6" id="KW-1015">Disulfide bond</keyword>
<feature type="region of interest" description="Disordered" evidence="8">
    <location>
        <begin position="1039"/>
        <end position="1100"/>
    </location>
</feature>
<dbReference type="InterPro" id="IPR051963">
    <property type="entry name" value="Adhesion_GPCR_A"/>
</dbReference>
<feature type="region of interest" description="Disordered" evidence="8">
    <location>
        <begin position="674"/>
        <end position="705"/>
    </location>
</feature>
<dbReference type="PROSITE" id="PS50221">
    <property type="entry name" value="GAIN_B"/>
    <property type="match status" value="1"/>
</dbReference>